<dbReference type="Proteomes" id="UP000054053">
    <property type="component" value="Unassembled WGS sequence"/>
</dbReference>
<dbReference type="EMBL" id="BBTG02000004">
    <property type="protein sequence ID" value="GAO15401.1"/>
    <property type="molecule type" value="Genomic_DNA"/>
</dbReference>
<feature type="region of interest" description="Disordered" evidence="1">
    <location>
        <begin position="164"/>
        <end position="195"/>
    </location>
</feature>
<evidence type="ECO:0000313" key="2">
    <source>
        <dbReference type="EMBL" id="GAO15401.1"/>
    </source>
</evidence>
<proteinExistence type="predicted"/>
<reference evidence="3" key="1">
    <citation type="journal article" date="2016" name="Genome Announc.">
        <title>Genome sequence of Ustilaginoidea virens IPU010, a rice pathogenic fungus causing false smut.</title>
        <authorList>
            <person name="Kumagai T."/>
            <person name="Ishii T."/>
            <person name="Terai G."/>
            <person name="Umemura M."/>
            <person name="Machida M."/>
            <person name="Asai K."/>
        </authorList>
    </citation>
    <scope>NUCLEOTIDE SEQUENCE [LARGE SCALE GENOMIC DNA]</scope>
    <source>
        <strain evidence="3">IPU010</strain>
    </source>
</reference>
<comment type="caution">
    <text evidence="2">The sequence shown here is derived from an EMBL/GenBank/DDBJ whole genome shotgun (WGS) entry which is preliminary data.</text>
</comment>
<dbReference type="GO" id="GO:0016746">
    <property type="term" value="F:acyltransferase activity"/>
    <property type="evidence" value="ECO:0007669"/>
    <property type="project" value="InterPro"/>
</dbReference>
<organism evidence="2 3">
    <name type="scientific">Ustilaginoidea virens</name>
    <name type="common">Rice false smut fungus</name>
    <name type="synonym">Villosiclava virens</name>
    <dbReference type="NCBI Taxonomy" id="1159556"/>
    <lineage>
        <taxon>Eukaryota</taxon>
        <taxon>Fungi</taxon>
        <taxon>Dikarya</taxon>
        <taxon>Ascomycota</taxon>
        <taxon>Pezizomycotina</taxon>
        <taxon>Sordariomycetes</taxon>
        <taxon>Hypocreomycetidae</taxon>
        <taxon>Hypocreales</taxon>
        <taxon>Clavicipitaceae</taxon>
        <taxon>Ustilaginoidea</taxon>
    </lineage>
</organism>
<dbReference type="AlphaFoldDB" id="A0A1B5KZA8"/>
<dbReference type="Gene3D" id="3.40.47.10">
    <property type="match status" value="1"/>
</dbReference>
<evidence type="ECO:0000313" key="3">
    <source>
        <dbReference type="Proteomes" id="UP000054053"/>
    </source>
</evidence>
<sequence>MNPQPNAPVLVGVGDVRNRSSSPEHAVEPAQLMANAIQAAVQDCGLDSRAQKALLSQVDSLRVVPTWTWAYGDLAGVICDKLGVKPSQVVLGQHGGHQPALQCDEAARDVAAGRSKVSVLTGGEALASRTLRLPGRSAAFGVFVLARNQLTQRPFTPLVASCRKAGQDQPSGWPEPDPDGQQLASLDLSILQPGE</sequence>
<evidence type="ECO:0000256" key="1">
    <source>
        <dbReference type="SAM" id="MobiDB-lite"/>
    </source>
</evidence>
<evidence type="ECO:0008006" key="4">
    <source>
        <dbReference type="Google" id="ProtNLM"/>
    </source>
</evidence>
<accession>A0A1B5KZA8</accession>
<gene>
    <name evidence="2" type="ORF">UVI_02010630</name>
</gene>
<dbReference type="InterPro" id="IPR016039">
    <property type="entry name" value="Thiolase-like"/>
</dbReference>
<protein>
    <recommendedName>
        <fullName evidence="4">Acetyl-CoA acetyltransferase</fullName>
    </recommendedName>
</protein>
<name>A0A1B5KZA8_USTVR</name>